<dbReference type="RefSeq" id="WP_274153684.1">
    <property type="nucleotide sequence ID" value="NZ_CP117812.1"/>
</dbReference>
<dbReference type="Gene3D" id="2.60.120.200">
    <property type="match status" value="1"/>
</dbReference>
<dbReference type="Pfam" id="PF07635">
    <property type="entry name" value="PSCyt1"/>
    <property type="match status" value="1"/>
</dbReference>
<dbReference type="InterPro" id="IPR011444">
    <property type="entry name" value="DUF1549"/>
</dbReference>
<proteinExistence type="predicted"/>
<keyword evidence="6" id="KW-1185">Reference proteome</keyword>
<accession>A0ABY7W053</accession>
<dbReference type="Pfam" id="PF07583">
    <property type="entry name" value="PSCyt2"/>
    <property type="match status" value="1"/>
</dbReference>
<organism evidence="5 6">
    <name type="scientific">Lentisphaera profundi</name>
    <dbReference type="NCBI Taxonomy" id="1658616"/>
    <lineage>
        <taxon>Bacteria</taxon>
        <taxon>Pseudomonadati</taxon>
        <taxon>Lentisphaerota</taxon>
        <taxon>Lentisphaeria</taxon>
        <taxon>Lentisphaerales</taxon>
        <taxon>Lentisphaeraceae</taxon>
        <taxon>Lentisphaera</taxon>
    </lineage>
</organism>
<dbReference type="InterPro" id="IPR022655">
    <property type="entry name" value="DUF1553"/>
</dbReference>
<dbReference type="SUPFAM" id="SSF46626">
    <property type="entry name" value="Cytochrome c"/>
    <property type="match status" value="1"/>
</dbReference>
<name>A0ABY7W053_9BACT</name>
<dbReference type="Pfam" id="PF13385">
    <property type="entry name" value="Laminin_G_3"/>
    <property type="match status" value="1"/>
</dbReference>
<feature type="domain" description="DUF1553" evidence="3">
    <location>
        <begin position="766"/>
        <end position="1004"/>
    </location>
</feature>
<dbReference type="PANTHER" id="PTHR35889">
    <property type="entry name" value="CYCLOINULO-OLIGOSACCHARIDE FRUCTANOTRANSFERASE-RELATED"/>
    <property type="match status" value="1"/>
</dbReference>
<evidence type="ECO:0000256" key="1">
    <source>
        <dbReference type="SAM" id="MobiDB-lite"/>
    </source>
</evidence>
<evidence type="ECO:0000259" key="2">
    <source>
        <dbReference type="Pfam" id="PF07583"/>
    </source>
</evidence>
<dbReference type="Pfam" id="PF07587">
    <property type="entry name" value="PSD1"/>
    <property type="match status" value="1"/>
</dbReference>
<dbReference type="SUPFAM" id="SSF49899">
    <property type="entry name" value="Concanavalin A-like lectins/glucanases"/>
    <property type="match status" value="1"/>
</dbReference>
<dbReference type="PANTHER" id="PTHR35889:SF3">
    <property type="entry name" value="F-BOX DOMAIN-CONTAINING PROTEIN"/>
    <property type="match status" value="1"/>
</dbReference>
<sequence>MKLFPSLLLFSATFLAAEEKVSFNQEIRPILSEKCYFCHGPDAEDIKGKLQLHTFDLATQERLHKSRSGKIKKLDPAIIPGNAEDSLLWERLTTDDPDEIMPPPKRHSKVTEKELASIKKWIEQGAEYEELWSLKPLPKEVAIPAQSAPSAKNAIDHFVGAALKKEGLHPAKEADPELLLRRVYLTLTGLVPSPEQISEFKNDQSGKAYENLVDKLLSSQQFSEHLAVDWMDAARYADSYGYQTDGNRHVWPWRDWVLNAFQKNMPYDEFIKQQLAGDLLPNSDDQMKLATAFNRLHMQKKEGGSVPEEFRTEYVADRSQTAATVFLGLTMECCRCHDHKYDPISQEDYFKTFALFNNIDEAGLYSFFTSSIPSPSMPILKDDERKLLKTKENTRTHALAKLHQIKKDEAKNFTTWKKTWNQKVGIKGLVGDFSFDDALKNKIPNAVDKTKAGSFNASYSKIVDGKKGKAILLDGDSELKFGPIGPYERHRDFSFSLWINTPIEHQRAVILHRSQAWTDAASRGYELLVDEGKLSFALVHYSPGNEIRIRAKENLKLDDWQQVTMTYDGSSKAKGLKLYIDGTLLETEVIKDNLTKEIWYKKPLTEKQILAQAKKAEADKKDPKAKKKKKNNGKQLAIGARMRDMGFKNSKVDELKIFDRRLTSLEVRENFQAGTKAINDDELYEYYLSQVNQKYQEAYSDLMAKRGDYNEYYRSRFHMMVMKEMPERRKTYVLKRGLYSTPDLEREVEPGPPSKIFPFGKEYSRDRLGFAQWLTHPEHPLTARVTVNRYWQMVFSQGLVTTTNDFGSQGAFPSHPHLLDYLSRDFIDTGWDVRALFKKMVMSATFRQDSSMTKELHEKDPDNKLLARGPSYYMTAEMLRDNALYTAGLLSDKLGGASAKPYNPQNNKYRRSLYTQWRRSEPSPEMLIFGAPRRQICSVKREKTSTPLQPLVLMNSPQVIESARSLASQVLKEDGDSKSKLKSMYKRLTGSEVNKEQLQILEKLLNEQETYFQNSPDVAKNLRKVGKSTVKDKDDITLAAWTVMANTILNLDSYYMLR</sequence>
<protein>
    <submittedName>
        <fullName evidence="5">DUF1553 domain-containing protein</fullName>
    </submittedName>
</protein>
<feature type="domain" description="DUF1549" evidence="2">
    <location>
        <begin position="155"/>
        <end position="360"/>
    </location>
</feature>
<feature type="domain" description="Cytochrome C Planctomycete-type" evidence="4">
    <location>
        <begin position="35"/>
        <end position="104"/>
    </location>
</feature>
<dbReference type="InterPro" id="IPR011429">
    <property type="entry name" value="Cyt_c_Planctomycete-type"/>
</dbReference>
<gene>
    <name evidence="5" type="ORF">PQO03_13325</name>
</gene>
<dbReference type="InterPro" id="IPR036909">
    <property type="entry name" value="Cyt_c-like_dom_sf"/>
</dbReference>
<evidence type="ECO:0000313" key="5">
    <source>
        <dbReference type="EMBL" id="WDE98815.1"/>
    </source>
</evidence>
<reference evidence="5 6" key="1">
    <citation type="submission" date="2023-02" db="EMBL/GenBank/DDBJ databases">
        <title>Genome sequence of Lentisphaera profundi SAORIC-696.</title>
        <authorList>
            <person name="Kim e."/>
            <person name="Cho J.-C."/>
            <person name="Choi A."/>
            <person name="Kang I."/>
        </authorList>
    </citation>
    <scope>NUCLEOTIDE SEQUENCE [LARGE SCALE GENOMIC DNA]</scope>
    <source>
        <strain evidence="5 6">SAORIC-696</strain>
    </source>
</reference>
<dbReference type="EMBL" id="CP117812">
    <property type="protein sequence ID" value="WDE98815.1"/>
    <property type="molecule type" value="Genomic_DNA"/>
</dbReference>
<evidence type="ECO:0000313" key="6">
    <source>
        <dbReference type="Proteomes" id="UP001214250"/>
    </source>
</evidence>
<dbReference type="Proteomes" id="UP001214250">
    <property type="component" value="Chromosome 2"/>
</dbReference>
<evidence type="ECO:0000259" key="3">
    <source>
        <dbReference type="Pfam" id="PF07587"/>
    </source>
</evidence>
<feature type="region of interest" description="Disordered" evidence="1">
    <location>
        <begin position="615"/>
        <end position="634"/>
    </location>
</feature>
<feature type="compositionally biased region" description="Basic residues" evidence="1">
    <location>
        <begin position="623"/>
        <end position="632"/>
    </location>
</feature>
<evidence type="ECO:0000259" key="4">
    <source>
        <dbReference type="Pfam" id="PF07635"/>
    </source>
</evidence>
<dbReference type="InterPro" id="IPR013320">
    <property type="entry name" value="ConA-like_dom_sf"/>
</dbReference>